<evidence type="ECO:0000256" key="4">
    <source>
        <dbReference type="ARBA" id="ARBA00023224"/>
    </source>
</evidence>
<dbReference type="GO" id="GO:0004888">
    <property type="term" value="F:transmembrane signaling receptor activity"/>
    <property type="evidence" value="ECO:0007669"/>
    <property type="project" value="InterPro"/>
</dbReference>
<keyword evidence="4 6" id="KW-0807">Transducer</keyword>
<protein>
    <submittedName>
        <fullName evidence="11">Methyl-accepting chemotaxis protein</fullName>
    </submittedName>
</protein>
<evidence type="ECO:0000256" key="7">
    <source>
        <dbReference type="SAM" id="Coils"/>
    </source>
</evidence>
<evidence type="ECO:0000259" key="10">
    <source>
        <dbReference type="PROSITE" id="PS50885"/>
    </source>
</evidence>
<reference evidence="11 12" key="1">
    <citation type="submission" date="2019-11" db="EMBL/GenBank/DDBJ databases">
        <title>Draft genome sequences of five Paenibacillus species of dairy origin.</title>
        <authorList>
            <person name="Olajide A.M."/>
            <person name="Chen S."/>
            <person name="Lapointe G."/>
        </authorList>
    </citation>
    <scope>NUCLEOTIDE SEQUENCE [LARGE SCALE GENOMIC DNA]</scope>
    <source>
        <strain evidence="11 12">2CS3</strain>
    </source>
</reference>
<evidence type="ECO:0000256" key="8">
    <source>
        <dbReference type="SAM" id="Phobius"/>
    </source>
</evidence>
<dbReference type="SMART" id="SM00283">
    <property type="entry name" value="MA"/>
    <property type="match status" value="1"/>
</dbReference>
<dbReference type="InterPro" id="IPR004089">
    <property type="entry name" value="MCPsignal_dom"/>
</dbReference>
<evidence type="ECO:0000256" key="1">
    <source>
        <dbReference type="ARBA" id="ARBA00004236"/>
    </source>
</evidence>
<sequence>MFDWLGFQKGLPLWWSYRLNRGLKKDVEDIFEGIASTRKELLIDWANEYWGHLDRLLALLQGSAASETPLWRQPEPEQWEDHCTSMRQRAPDFSEIFLLNEQNEVVFSTYPAHRTTVYGEQSVIGLGLSYAGSGVEGRKCLFGPYSDPTTLKIGPSTSSFHDAMTLLFIVPIVESGVWRGALCGRVPNDVIGDLIQRESGHVYPDSGDNYLFMASAGLQTHIAPGTALSRSRFEDRTFTHGENLKDGVTTDWGQVTVKEHTELELRFTDPATGDLHPGVANTIKNGSNLFVEFPGYSDYRHIPVIGKGVTFRLPHCPDLWGMMCEGDLEEVYRVRGTNWRMFRLQLPWIVSGCVAAAGLIGWLAASADVPFWLAGAAAGLLQLAIGLVTAWVIYGKGSAPLARHLHQIQRFIRMNAEGKGDLTQRLKPEMFQGDESRELAKWINNMIDSLEGVMLQVKRAAADVLSSQRLLNESTDTTAESTDRMSGKINDMIGSLRKQLRDIDQAKDAVEEMKETLRVIEANASGQIAVAQNEVERIGDKMAHISAKVEETNRTISTFMETTQQIKNVLQVIEEISSRTNLLALNAAIEAARVGEHGKGFAVVATEIRKLADLTRRSTEEIHETVQHIYTNAEQAFISMGEGTKVVEEGSLLVAAASELLNSASSNDSLKTQVIDEVVKLMERIAEISKDNRVISREVEGNVQELITDTVQVKLTSKRVEAITAFLEHLVNQFRLNDTRIR</sequence>
<dbReference type="CDD" id="cd06225">
    <property type="entry name" value="HAMP"/>
    <property type="match status" value="1"/>
</dbReference>
<accession>A0A7X2ZBS7</accession>
<gene>
    <name evidence="11" type="ORF">GNP93_14760</name>
</gene>
<dbReference type="GO" id="GO:0005886">
    <property type="term" value="C:plasma membrane"/>
    <property type="evidence" value="ECO:0007669"/>
    <property type="project" value="UniProtKB-SubCell"/>
</dbReference>
<dbReference type="InterPro" id="IPR003660">
    <property type="entry name" value="HAMP_dom"/>
</dbReference>
<dbReference type="GO" id="GO:0006935">
    <property type="term" value="P:chemotaxis"/>
    <property type="evidence" value="ECO:0007669"/>
    <property type="project" value="InterPro"/>
</dbReference>
<keyword evidence="8" id="KW-0812">Transmembrane</keyword>
<dbReference type="EMBL" id="WNZX01000011">
    <property type="protein sequence ID" value="MUG71931.1"/>
    <property type="molecule type" value="Genomic_DNA"/>
</dbReference>
<evidence type="ECO:0000256" key="6">
    <source>
        <dbReference type="PROSITE-ProRule" id="PRU00284"/>
    </source>
</evidence>
<organism evidence="11 12">
    <name type="scientific">Paenibacillus validus</name>
    <dbReference type="NCBI Taxonomy" id="44253"/>
    <lineage>
        <taxon>Bacteria</taxon>
        <taxon>Bacillati</taxon>
        <taxon>Bacillota</taxon>
        <taxon>Bacilli</taxon>
        <taxon>Bacillales</taxon>
        <taxon>Paenibacillaceae</taxon>
        <taxon>Paenibacillus</taxon>
    </lineage>
</organism>
<dbReference type="Pfam" id="PF00015">
    <property type="entry name" value="MCPsignal"/>
    <property type="match status" value="1"/>
</dbReference>
<evidence type="ECO:0000259" key="9">
    <source>
        <dbReference type="PROSITE" id="PS50111"/>
    </source>
</evidence>
<dbReference type="InterPro" id="IPR004090">
    <property type="entry name" value="Chemotax_Me-accpt_rcpt"/>
</dbReference>
<dbReference type="PANTHER" id="PTHR32089:SF112">
    <property type="entry name" value="LYSOZYME-LIKE PROTEIN-RELATED"/>
    <property type="match status" value="1"/>
</dbReference>
<evidence type="ECO:0000313" key="12">
    <source>
        <dbReference type="Proteomes" id="UP000450917"/>
    </source>
</evidence>
<feature type="transmembrane region" description="Helical" evidence="8">
    <location>
        <begin position="371"/>
        <end position="394"/>
    </location>
</feature>
<dbReference type="PRINTS" id="PR00260">
    <property type="entry name" value="CHEMTRNSDUCR"/>
</dbReference>
<keyword evidence="12" id="KW-1185">Reference proteome</keyword>
<evidence type="ECO:0000256" key="2">
    <source>
        <dbReference type="ARBA" id="ARBA00022475"/>
    </source>
</evidence>
<feature type="domain" description="HAMP" evidence="10">
    <location>
        <begin position="395"/>
        <end position="455"/>
    </location>
</feature>
<feature type="transmembrane region" description="Helical" evidence="8">
    <location>
        <begin position="346"/>
        <end position="365"/>
    </location>
</feature>
<dbReference type="Gene3D" id="1.10.287.950">
    <property type="entry name" value="Methyl-accepting chemotaxis protein"/>
    <property type="match status" value="1"/>
</dbReference>
<comment type="subcellular location">
    <subcellularLocation>
        <location evidence="1">Cell membrane</location>
    </subcellularLocation>
</comment>
<evidence type="ECO:0000313" key="11">
    <source>
        <dbReference type="EMBL" id="MUG71931.1"/>
    </source>
</evidence>
<feature type="coiled-coil region" evidence="7">
    <location>
        <begin position="496"/>
        <end position="523"/>
    </location>
</feature>
<dbReference type="RefSeq" id="WP_155614946.1">
    <property type="nucleotide sequence ID" value="NZ_WNZX01000011.1"/>
</dbReference>
<dbReference type="GO" id="GO:0007165">
    <property type="term" value="P:signal transduction"/>
    <property type="evidence" value="ECO:0007669"/>
    <property type="project" value="UniProtKB-KW"/>
</dbReference>
<proteinExistence type="inferred from homology"/>
<keyword evidence="8" id="KW-1133">Transmembrane helix</keyword>
<comment type="caution">
    <text evidence="11">The sequence shown here is derived from an EMBL/GenBank/DDBJ whole genome shotgun (WGS) entry which is preliminary data.</text>
</comment>
<name>A0A7X2ZBS7_9BACL</name>
<dbReference type="SUPFAM" id="SSF58104">
    <property type="entry name" value="Methyl-accepting chemotaxis protein (MCP) signaling domain"/>
    <property type="match status" value="1"/>
</dbReference>
<evidence type="ECO:0000256" key="5">
    <source>
        <dbReference type="ARBA" id="ARBA00029447"/>
    </source>
</evidence>
<keyword evidence="2" id="KW-1003">Cell membrane</keyword>
<dbReference type="PROSITE" id="PS50111">
    <property type="entry name" value="CHEMOTAXIS_TRANSDUC_2"/>
    <property type="match status" value="1"/>
</dbReference>
<dbReference type="AlphaFoldDB" id="A0A7X2ZBS7"/>
<dbReference type="PROSITE" id="PS50885">
    <property type="entry name" value="HAMP"/>
    <property type="match status" value="1"/>
</dbReference>
<dbReference type="PANTHER" id="PTHR32089">
    <property type="entry name" value="METHYL-ACCEPTING CHEMOTAXIS PROTEIN MCPB"/>
    <property type="match status" value="1"/>
</dbReference>
<feature type="domain" description="Methyl-accepting transducer" evidence="9">
    <location>
        <begin position="474"/>
        <end position="707"/>
    </location>
</feature>
<evidence type="ECO:0000256" key="3">
    <source>
        <dbReference type="ARBA" id="ARBA00023136"/>
    </source>
</evidence>
<keyword evidence="7" id="KW-0175">Coiled coil</keyword>
<keyword evidence="3 8" id="KW-0472">Membrane</keyword>
<dbReference type="Proteomes" id="UP000450917">
    <property type="component" value="Unassembled WGS sequence"/>
</dbReference>
<comment type="similarity">
    <text evidence="5">Belongs to the methyl-accepting chemotaxis (MCP) protein family.</text>
</comment>